<keyword evidence="2" id="KW-0808">Transferase</keyword>
<proteinExistence type="predicted"/>
<evidence type="ECO:0000259" key="1">
    <source>
        <dbReference type="PROSITE" id="PS51186"/>
    </source>
</evidence>
<accession>A0A941DNE8</accession>
<organism evidence="2 3">
    <name type="scientific">Undibacterium luofuense</name>
    <dbReference type="NCBI Taxonomy" id="2828733"/>
    <lineage>
        <taxon>Bacteria</taxon>
        <taxon>Pseudomonadati</taxon>
        <taxon>Pseudomonadota</taxon>
        <taxon>Betaproteobacteria</taxon>
        <taxon>Burkholderiales</taxon>
        <taxon>Oxalobacteraceae</taxon>
        <taxon>Undibacterium</taxon>
    </lineage>
</organism>
<gene>
    <name evidence="2" type="ORF">KDM89_17900</name>
</gene>
<dbReference type="CDD" id="cd04301">
    <property type="entry name" value="NAT_SF"/>
    <property type="match status" value="1"/>
</dbReference>
<evidence type="ECO:0000313" key="2">
    <source>
        <dbReference type="EMBL" id="MBR7784023.1"/>
    </source>
</evidence>
<sequence>MATSEFTVRLGDWGSLQQDAQFVRKAVFVEEQGIPAELEWDANDVNCLHAVAYSTTGEPVGTGRLLPDGHVGRMAVLASVRGNGVGAEILRKLMAQAKNRGDGIVMLNAQQSAEAFYQKEGFVRVGEIFEEAGIPHIAMQRNLL</sequence>
<dbReference type="InterPro" id="IPR039143">
    <property type="entry name" value="GNPNAT1-like"/>
</dbReference>
<dbReference type="PROSITE" id="PS51186">
    <property type="entry name" value="GNAT"/>
    <property type="match status" value="1"/>
</dbReference>
<name>A0A941DNE8_9BURK</name>
<dbReference type="InterPro" id="IPR016181">
    <property type="entry name" value="Acyl_CoA_acyltransferase"/>
</dbReference>
<feature type="domain" description="N-acetyltransferase" evidence="1">
    <location>
        <begin position="6"/>
        <end position="144"/>
    </location>
</feature>
<dbReference type="Proteomes" id="UP000680067">
    <property type="component" value="Unassembled WGS sequence"/>
</dbReference>
<evidence type="ECO:0000313" key="3">
    <source>
        <dbReference type="Proteomes" id="UP000680067"/>
    </source>
</evidence>
<dbReference type="EMBL" id="JAGSPN010000017">
    <property type="protein sequence ID" value="MBR7784023.1"/>
    <property type="molecule type" value="Genomic_DNA"/>
</dbReference>
<dbReference type="AlphaFoldDB" id="A0A941DNE8"/>
<dbReference type="PANTHER" id="PTHR13355:SF11">
    <property type="entry name" value="GLUCOSAMINE 6-PHOSPHATE N-ACETYLTRANSFERASE"/>
    <property type="match status" value="1"/>
</dbReference>
<dbReference type="InterPro" id="IPR000182">
    <property type="entry name" value="GNAT_dom"/>
</dbReference>
<dbReference type="Pfam" id="PF13673">
    <property type="entry name" value="Acetyltransf_10"/>
    <property type="match status" value="1"/>
</dbReference>
<keyword evidence="3" id="KW-1185">Reference proteome</keyword>
<dbReference type="GO" id="GO:0004343">
    <property type="term" value="F:glucosamine 6-phosphate N-acetyltransferase activity"/>
    <property type="evidence" value="ECO:0007669"/>
    <property type="project" value="TreeGrafter"/>
</dbReference>
<keyword evidence="2" id="KW-0012">Acyltransferase</keyword>
<protein>
    <submittedName>
        <fullName evidence="2">GNAT family N-acetyltransferase</fullName>
        <ecNumber evidence="2">2.3.1.-</ecNumber>
    </submittedName>
</protein>
<dbReference type="PANTHER" id="PTHR13355">
    <property type="entry name" value="GLUCOSAMINE 6-PHOSPHATE N-ACETYLTRANSFERASE"/>
    <property type="match status" value="1"/>
</dbReference>
<reference evidence="2" key="1">
    <citation type="submission" date="2021-04" db="EMBL/GenBank/DDBJ databases">
        <title>novel species isolated from subtropical streams in China.</title>
        <authorList>
            <person name="Lu H."/>
        </authorList>
    </citation>
    <scope>NUCLEOTIDE SEQUENCE</scope>
    <source>
        <strain evidence="2">LFS511W</strain>
    </source>
</reference>
<comment type="caution">
    <text evidence="2">The sequence shown here is derived from an EMBL/GenBank/DDBJ whole genome shotgun (WGS) entry which is preliminary data.</text>
</comment>
<dbReference type="SUPFAM" id="SSF55729">
    <property type="entry name" value="Acyl-CoA N-acyltransferases (Nat)"/>
    <property type="match status" value="1"/>
</dbReference>
<dbReference type="EC" id="2.3.1.-" evidence="2"/>
<dbReference type="Gene3D" id="3.40.630.30">
    <property type="match status" value="1"/>
</dbReference>
<dbReference type="RefSeq" id="WP_212689296.1">
    <property type="nucleotide sequence ID" value="NZ_JAGSPN010000017.1"/>
</dbReference>